<dbReference type="HOGENOM" id="CLU_003041_28_3_6"/>
<keyword evidence="4 7" id="KW-0067">ATP-binding</keyword>
<protein>
    <submittedName>
        <fullName evidence="12">ATP-dependent RNA helicase</fullName>
    </submittedName>
</protein>
<name>B7VS27_VIBA3</name>
<dbReference type="Pfam" id="PF00271">
    <property type="entry name" value="Helicase_C"/>
    <property type="match status" value="1"/>
</dbReference>
<evidence type="ECO:0000256" key="7">
    <source>
        <dbReference type="RuleBase" id="RU000492"/>
    </source>
</evidence>
<evidence type="ECO:0000313" key="12">
    <source>
        <dbReference type="EMBL" id="CAV26511.1"/>
    </source>
</evidence>
<accession>B7VS27</accession>
<dbReference type="eggNOG" id="COG0513">
    <property type="taxonomic scope" value="Bacteria"/>
</dbReference>
<dbReference type="InterPro" id="IPR050079">
    <property type="entry name" value="DEAD_box_RNA_helicase"/>
</dbReference>
<feature type="domain" description="Helicase ATP-binding" evidence="9">
    <location>
        <begin position="79"/>
        <end position="260"/>
    </location>
</feature>
<dbReference type="Gene3D" id="3.40.50.300">
    <property type="entry name" value="P-loop containing nucleotide triphosphate hydrolases"/>
    <property type="match status" value="2"/>
</dbReference>
<dbReference type="InterPro" id="IPR000629">
    <property type="entry name" value="RNA-helicase_DEAD-box_CS"/>
</dbReference>
<dbReference type="Pfam" id="PF00270">
    <property type="entry name" value="DEAD"/>
    <property type="match status" value="1"/>
</dbReference>
<feature type="domain" description="DEAD-box RNA helicase Q" evidence="11">
    <location>
        <begin position="48"/>
        <end position="76"/>
    </location>
</feature>
<dbReference type="InterPro" id="IPR014014">
    <property type="entry name" value="RNA_helicase_DEAD_Q_motif"/>
</dbReference>
<evidence type="ECO:0000256" key="3">
    <source>
        <dbReference type="ARBA" id="ARBA00022806"/>
    </source>
</evidence>
<evidence type="ECO:0000256" key="1">
    <source>
        <dbReference type="ARBA" id="ARBA00022741"/>
    </source>
</evidence>
<comment type="similarity">
    <text evidence="5 7">Belongs to the DEAD box helicase family.</text>
</comment>
<dbReference type="PANTHER" id="PTHR47959">
    <property type="entry name" value="ATP-DEPENDENT RNA HELICASE RHLE-RELATED"/>
    <property type="match status" value="1"/>
</dbReference>
<evidence type="ECO:0000313" key="13">
    <source>
        <dbReference type="Proteomes" id="UP000009100"/>
    </source>
</evidence>
<keyword evidence="3 7" id="KW-0347">Helicase</keyword>
<dbReference type="InterPro" id="IPR014001">
    <property type="entry name" value="Helicase_ATP-bd"/>
</dbReference>
<dbReference type="PROSITE" id="PS00039">
    <property type="entry name" value="DEAD_ATP_HELICASE"/>
    <property type="match status" value="1"/>
</dbReference>
<evidence type="ECO:0000259" key="11">
    <source>
        <dbReference type="PROSITE" id="PS51195"/>
    </source>
</evidence>
<dbReference type="GO" id="GO:0003724">
    <property type="term" value="F:RNA helicase activity"/>
    <property type="evidence" value="ECO:0007669"/>
    <property type="project" value="InterPro"/>
</dbReference>
<dbReference type="PROSITE" id="PS51194">
    <property type="entry name" value="HELICASE_CTER"/>
    <property type="match status" value="1"/>
</dbReference>
<evidence type="ECO:0000256" key="2">
    <source>
        <dbReference type="ARBA" id="ARBA00022801"/>
    </source>
</evidence>
<dbReference type="EMBL" id="FM954973">
    <property type="protein sequence ID" value="CAV26511.1"/>
    <property type="molecule type" value="Genomic_DNA"/>
</dbReference>
<evidence type="ECO:0000256" key="6">
    <source>
        <dbReference type="PROSITE-ProRule" id="PRU00552"/>
    </source>
</evidence>
<dbReference type="GO" id="GO:0005524">
    <property type="term" value="F:ATP binding"/>
    <property type="evidence" value="ECO:0007669"/>
    <property type="project" value="UniProtKB-KW"/>
</dbReference>
<dbReference type="SUPFAM" id="SSF52540">
    <property type="entry name" value="P-loop containing nucleoside triphosphate hydrolases"/>
    <property type="match status" value="1"/>
</dbReference>
<dbReference type="SMART" id="SM00490">
    <property type="entry name" value="HELICc"/>
    <property type="match status" value="1"/>
</dbReference>
<feature type="region of interest" description="Disordered" evidence="8">
    <location>
        <begin position="444"/>
        <end position="468"/>
    </location>
</feature>
<dbReference type="InterPro" id="IPR027417">
    <property type="entry name" value="P-loop_NTPase"/>
</dbReference>
<evidence type="ECO:0000259" key="10">
    <source>
        <dbReference type="PROSITE" id="PS51194"/>
    </source>
</evidence>
<dbReference type="GO" id="GO:0016787">
    <property type="term" value="F:hydrolase activity"/>
    <property type="evidence" value="ECO:0007669"/>
    <property type="project" value="UniProtKB-KW"/>
</dbReference>
<evidence type="ECO:0000259" key="9">
    <source>
        <dbReference type="PROSITE" id="PS51192"/>
    </source>
</evidence>
<dbReference type="KEGG" id="vsp:VS_II0776"/>
<dbReference type="PROSITE" id="PS51195">
    <property type="entry name" value="Q_MOTIF"/>
    <property type="match status" value="1"/>
</dbReference>
<dbReference type="GO" id="GO:0003676">
    <property type="term" value="F:nucleic acid binding"/>
    <property type="evidence" value="ECO:0007669"/>
    <property type="project" value="InterPro"/>
</dbReference>
<evidence type="ECO:0000256" key="5">
    <source>
        <dbReference type="ARBA" id="ARBA00038437"/>
    </source>
</evidence>
<gene>
    <name evidence="12" type="ordered locus">VS_II0776</name>
</gene>
<feature type="domain" description="Helicase C-terminal" evidence="10">
    <location>
        <begin position="269"/>
        <end position="434"/>
    </location>
</feature>
<dbReference type="GO" id="GO:0005829">
    <property type="term" value="C:cytosol"/>
    <property type="evidence" value="ECO:0007669"/>
    <property type="project" value="TreeGrafter"/>
</dbReference>
<dbReference type="SMART" id="SM00487">
    <property type="entry name" value="DEXDc"/>
    <property type="match status" value="1"/>
</dbReference>
<dbReference type="InterPro" id="IPR001650">
    <property type="entry name" value="Helicase_C-like"/>
</dbReference>
<reference evidence="12 13" key="1">
    <citation type="submission" date="2009-02" db="EMBL/GenBank/DDBJ databases">
        <title>Vibrio splendidus str. LGP32 complete genome.</title>
        <authorList>
            <person name="Mazel D."/>
            <person name="Le Roux F."/>
        </authorList>
    </citation>
    <scope>NUCLEOTIDE SEQUENCE [LARGE SCALE GENOMIC DNA]</scope>
    <source>
        <strain evidence="12 13">LGP32</strain>
    </source>
</reference>
<sequence>MCCSGGSLLKHERKGRFSYVILLKYVNIARYYFSFEFLQLMTNTTTPTNFSDLGLISPLMARLTELEYQQPTPIQAQVIPSVLAGRDLIAGANTGSGKTAAFALPLLQQIHEDAPLDRRSGKGNYVSGLILVPTRELAKQVADSVKSYAVHFNGAIKTVCVFGGVSVNTQMQALRGGTDILVATPGRLLDLISSNAIKLDKVKTLVLDEADRMLSLGFTEELDAILKLLPSKKQTLLFSATFPEQVKTLTHELLNDPIEVQLQSANASTLVQRVFEVEKGRKTALLAHLIQQHEWRQALIFVNAKNSCEHLADKLYKRGIIAEVFHGDKGQGSRTRILEDFKSGEIDVLIATDIAARGLDIEKLPVVINFDLPRSPSDYMHRIGRSGRSGEVGLALSLIDHEDYHHFTIIEKKNKIRLEREQIEGFEVDEEATAALVAALKPVAPPAGTGKKKKKKAPKNQDVWLRNN</sequence>
<organism evidence="12 13">
    <name type="scientific">Vibrio atlanticus (strain LGP32)</name>
    <name type="common">Vibrio splendidus (strain Mel32)</name>
    <dbReference type="NCBI Taxonomy" id="575788"/>
    <lineage>
        <taxon>Bacteria</taxon>
        <taxon>Pseudomonadati</taxon>
        <taxon>Pseudomonadota</taxon>
        <taxon>Gammaproteobacteria</taxon>
        <taxon>Vibrionales</taxon>
        <taxon>Vibrionaceae</taxon>
        <taxon>Vibrio</taxon>
    </lineage>
</organism>
<dbReference type="AlphaFoldDB" id="B7VS27"/>
<dbReference type="STRING" id="575788.VS_II0776"/>
<dbReference type="PROSITE" id="PS51192">
    <property type="entry name" value="HELICASE_ATP_BIND_1"/>
    <property type="match status" value="1"/>
</dbReference>
<keyword evidence="2 7" id="KW-0378">Hydrolase</keyword>
<dbReference type="CDD" id="cd00268">
    <property type="entry name" value="DEADc"/>
    <property type="match status" value="1"/>
</dbReference>
<dbReference type="InterPro" id="IPR011545">
    <property type="entry name" value="DEAD/DEAH_box_helicase_dom"/>
</dbReference>
<dbReference type="Proteomes" id="UP000009100">
    <property type="component" value="Chromosome 2"/>
</dbReference>
<dbReference type="PANTHER" id="PTHR47959:SF13">
    <property type="entry name" value="ATP-DEPENDENT RNA HELICASE RHLE"/>
    <property type="match status" value="1"/>
</dbReference>
<feature type="short sequence motif" description="Q motif" evidence="6">
    <location>
        <begin position="48"/>
        <end position="76"/>
    </location>
</feature>
<dbReference type="CDD" id="cd18787">
    <property type="entry name" value="SF2_C_DEAD"/>
    <property type="match status" value="1"/>
</dbReference>
<keyword evidence="1 7" id="KW-0547">Nucleotide-binding</keyword>
<evidence type="ECO:0000256" key="4">
    <source>
        <dbReference type="ARBA" id="ARBA00022840"/>
    </source>
</evidence>
<proteinExistence type="inferred from homology"/>
<evidence type="ECO:0000256" key="8">
    <source>
        <dbReference type="SAM" id="MobiDB-lite"/>
    </source>
</evidence>
<dbReference type="InterPro" id="IPR044742">
    <property type="entry name" value="DEAD/DEAH_RhlB"/>
</dbReference>